<gene>
    <name evidence="3" type="ORF">GJ699_11685</name>
</gene>
<evidence type="ECO:0000313" key="3">
    <source>
        <dbReference type="EMBL" id="MRW90650.1"/>
    </source>
</evidence>
<dbReference type="Proteomes" id="UP000433309">
    <property type="component" value="Unassembled WGS sequence"/>
</dbReference>
<keyword evidence="1" id="KW-1133">Transmembrane helix</keyword>
<protein>
    <submittedName>
        <fullName evidence="3">DUF3592 domain-containing protein</fullName>
    </submittedName>
</protein>
<keyword evidence="1" id="KW-0812">Transmembrane</keyword>
<name>A0A6I2KYQ6_9BURK</name>
<keyword evidence="4" id="KW-1185">Reference proteome</keyword>
<evidence type="ECO:0000256" key="1">
    <source>
        <dbReference type="SAM" id="Phobius"/>
    </source>
</evidence>
<dbReference type="Pfam" id="PF12158">
    <property type="entry name" value="DUF3592"/>
    <property type="match status" value="1"/>
</dbReference>
<sequence>MRFHWKEKLLEDIKKSPHENQLGGWLIVLFGFFLLGMAAFDSVPKLRAYRWISGMAQVTATDMYERTGRSHDWCGRVSYTYIVNGNIYKSRNQSTSIISDVGCRRDKAQVTVRLAKLPPGASIRIFYDPTAPEKVAIVRESLKWHDGFFALFAGLTLVLGSYCIVQARRVLRR</sequence>
<comment type="caution">
    <text evidence="3">The sequence shown here is derived from an EMBL/GenBank/DDBJ whole genome shotgun (WGS) entry which is preliminary data.</text>
</comment>
<keyword evidence="1" id="KW-0472">Membrane</keyword>
<reference evidence="3 4" key="1">
    <citation type="submission" date="2019-11" db="EMBL/GenBank/DDBJ databases">
        <title>Novel species isolated from a subtropical stream in China.</title>
        <authorList>
            <person name="Lu H."/>
        </authorList>
    </citation>
    <scope>NUCLEOTIDE SEQUENCE [LARGE SCALE GENOMIC DNA]</scope>
    <source>
        <strain evidence="3 4">FT80W</strain>
    </source>
</reference>
<evidence type="ECO:0000313" key="4">
    <source>
        <dbReference type="Proteomes" id="UP000433309"/>
    </source>
</evidence>
<dbReference type="EMBL" id="WKJK01000005">
    <property type="protein sequence ID" value="MRW90650.1"/>
    <property type="molecule type" value="Genomic_DNA"/>
</dbReference>
<feature type="domain" description="DUF3592" evidence="2">
    <location>
        <begin position="57"/>
        <end position="140"/>
    </location>
</feature>
<accession>A0A6I2KYQ6</accession>
<feature type="transmembrane region" description="Helical" evidence="1">
    <location>
        <begin position="147"/>
        <end position="165"/>
    </location>
</feature>
<dbReference type="RefSeq" id="WP_154376316.1">
    <property type="nucleotide sequence ID" value="NZ_WKJK01000005.1"/>
</dbReference>
<proteinExistence type="predicted"/>
<dbReference type="InterPro" id="IPR021994">
    <property type="entry name" value="DUF3592"/>
</dbReference>
<dbReference type="AlphaFoldDB" id="A0A6I2KYQ6"/>
<evidence type="ECO:0000259" key="2">
    <source>
        <dbReference type="Pfam" id="PF12158"/>
    </source>
</evidence>
<feature type="transmembrane region" description="Helical" evidence="1">
    <location>
        <begin position="21"/>
        <end position="40"/>
    </location>
</feature>
<organism evidence="3 4">
    <name type="scientific">Duganella guangzhouensis</name>
    <dbReference type="NCBI Taxonomy" id="2666084"/>
    <lineage>
        <taxon>Bacteria</taxon>
        <taxon>Pseudomonadati</taxon>
        <taxon>Pseudomonadota</taxon>
        <taxon>Betaproteobacteria</taxon>
        <taxon>Burkholderiales</taxon>
        <taxon>Oxalobacteraceae</taxon>
        <taxon>Telluria group</taxon>
        <taxon>Duganella</taxon>
    </lineage>
</organism>